<feature type="domain" description="GerMN" evidence="2">
    <location>
        <begin position="203"/>
        <end position="289"/>
    </location>
</feature>
<gene>
    <name evidence="3" type="ORF">H9753_07120</name>
</gene>
<dbReference type="EMBL" id="DWVZ01000095">
    <property type="protein sequence ID" value="HJC63371.1"/>
    <property type="molecule type" value="Genomic_DNA"/>
</dbReference>
<keyword evidence="1" id="KW-0732">Signal</keyword>
<accession>A0A9D2TBU5</accession>
<reference evidence="3" key="1">
    <citation type="journal article" date="2021" name="PeerJ">
        <title>Extensive microbial diversity within the chicken gut microbiome revealed by metagenomics and culture.</title>
        <authorList>
            <person name="Gilroy R."/>
            <person name="Ravi A."/>
            <person name="Getino M."/>
            <person name="Pursley I."/>
            <person name="Horton D.L."/>
            <person name="Alikhan N.F."/>
            <person name="Baker D."/>
            <person name="Gharbi K."/>
            <person name="Hall N."/>
            <person name="Watson M."/>
            <person name="Adriaenssens E.M."/>
            <person name="Foster-Nyarko E."/>
            <person name="Jarju S."/>
            <person name="Secka A."/>
            <person name="Antonio M."/>
            <person name="Oren A."/>
            <person name="Chaudhuri R.R."/>
            <person name="La Ragione R."/>
            <person name="Hildebrand F."/>
            <person name="Pallen M.J."/>
        </authorList>
    </citation>
    <scope>NUCLEOTIDE SEQUENCE</scope>
    <source>
        <strain evidence="3">ChiBcec2-3848</strain>
    </source>
</reference>
<dbReference type="InterPro" id="IPR019606">
    <property type="entry name" value="GerMN"/>
</dbReference>
<evidence type="ECO:0000256" key="1">
    <source>
        <dbReference type="SAM" id="SignalP"/>
    </source>
</evidence>
<dbReference type="PROSITE" id="PS51257">
    <property type="entry name" value="PROKAR_LIPOPROTEIN"/>
    <property type="match status" value="1"/>
</dbReference>
<sequence length="324" mass="35865">MKSVRKLAVLFLAFCIGTAGAGCSREETEEKTEYSLYYLSLAESSLETEGYEPTERTTEAMVEEVCRLTQEEEDSEIHLRLLPQGVEILGCTYKGQTVTLNFNEGYKKMKNTREILVRAGLVKSFTQIPGVTYVSFLDQGESMTDSDGNQIGLMDKDTFVENEGKNINSYTSSSINLYFANKKGDHLVKETISKYYSSNVPLERVVLESLIKGPEDAGLQATISPNTKILGVSIVDGICYVNLDKTFMTEAMSVQEELPVYSIVNSLTDACGVHGVQISVEGETKVTFRESMNLDMMYKADYSLLNDDEEGSDAQTAASEKGEK</sequence>
<dbReference type="Pfam" id="PF10646">
    <property type="entry name" value="Germane"/>
    <property type="match status" value="2"/>
</dbReference>
<name>A0A9D2TBU5_9FIRM</name>
<feature type="signal peptide" evidence="1">
    <location>
        <begin position="1"/>
        <end position="21"/>
    </location>
</feature>
<dbReference type="AlphaFoldDB" id="A0A9D2TBU5"/>
<proteinExistence type="predicted"/>
<protein>
    <submittedName>
        <fullName evidence="3">GerMN domain-containing protein</fullName>
    </submittedName>
</protein>
<dbReference type="Proteomes" id="UP000823886">
    <property type="component" value="Unassembled WGS sequence"/>
</dbReference>
<reference evidence="3" key="2">
    <citation type="submission" date="2021-04" db="EMBL/GenBank/DDBJ databases">
        <authorList>
            <person name="Gilroy R."/>
        </authorList>
    </citation>
    <scope>NUCLEOTIDE SEQUENCE</scope>
    <source>
        <strain evidence="3">ChiBcec2-3848</strain>
    </source>
</reference>
<feature type="chain" id="PRO_5038604845" evidence="1">
    <location>
        <begin position="22"/>
        <end position="324"/>
    </location>
</feature>
<evidence type="ECO:0000313" key="4">
    <source>
        <dbReference type="Proteomes" id="UP000823886"/>
    </source>
</evidence>
<feature type="domain" description="GerMN" evidence="2">
    <location>
        <begin position="58"/>
        <end position="147"/>
    </location>
</feature>
<evidence type="ECO:0000259" key="2">
    <source>
        <dbReference type="SMART" id="SM00909"/>
    </source>
</evidence>
<organism evidence="3 4">
    <name type="scientific">Candidatus Blautia merdavium</name>
    <dbReference type="NCBI Taxonomy" id="2838494"/>
    <lineage>
        <taxon>Bacteria</taxon>
        <taxon>Bacillati</taxon>
        <taxon>Bacillota</taxon>
        <taxon>Clostridia</taxon>
        <taxon>Lachnospirales</taxon>
        <taxon>Lachnospiraceae</taxon>
        <taxon>Blautia</taxon>
    </lineage>
</organism>
<evidence type="ECO:0000313" key="3">
    <source>
        <dbReference type="EMBL" id="HJC63371.1"/>
    </source>
</evidence>
<comment type="caution">
    <text evidence="3">The sequence shown here is derived from an EMBL/GenBank/DDBJ whole genome shotgun (WGS) entry which is preliminary data.</text>
</comment>
<dbReference type="SMART" id="SM00909">
    <property type="entry name" value="Germane"/>
    <property type="match status" value="2"/>
</dbReference>